<reference evidence="3" key="1">
    <citation type="submission" date="2013-08" db="EMBL/GenBank/DDBJ databases">
        <authorList>
            <person name="Mendez C."/>
            <person name="Richter M."/>
            <person name="Ferrer M."/>
            <person name="Sanchez J."/>
        </authorList>
    </citation>
    <scope>NUCLEOTIDE SEQUENCE</scope>
</reference>
<reference evidence="3" key="2">
    <citation type="journal article" date="2014" name="ISME J.">
        <title>Microbial stratification in low pH oxic and suboxic macroscopic growths along an acid mine drainage.</title>
        <authorList>
            <person name="Mendez-Garcia C."/>
            <person name="Mesa V."/>
            <person name="Sprenger R.R."/>
            <person name="Richter M."/>
            <person name="Diez M.S."/>
            <person name="Solano J."/>
            <person name="Bargiela R."/>
            <person name="Golyshina O.V."/>
            <person name="Manteca A."/>
            <person name="Ramos J.L."/>
            <person name="Gallego J.R."/>
            <person name="Llorente I."/>
            <person name="Martins Dos Santos V.A."/>
            <person name="Jensen O.N."/>
            <person name="Pelaez A.I."/>
            <person name="Sanchez J."/>
            <person name="Ferrer M."/>
        </authorList>
    </citation>
    <scope>NUCLEOTIDE SEQUENCE</scope>
</reference>
<keyword evidence="1" id="KW-1278">Translocase</keyword>
<protein>
    <submittedName>
        <fullName evidence="3">Heavy metal translocating P-type ATPase</fullName>
    </submittedName>
</protein>
<feature type="transmembrane region" description="Helical" evidence="2">
    <location>
        <begin position="38"/>
        <end position="57"/>
    </location>
</feature>
<feature type="non-terminal residue" evidence="3">
    <location>
        <position position="1"/>
    </location>
</feature>
<dbReference type="GO" id="GO:0043682">
    <property type="term" value="F:P-type divalent copper transporter activity"/>
    <property type="evidence" value="ECO:0007669"/>
    <property type="project" value="TreeGrafter"/>
</dbReference>
<gene>
    <name evidence="3" type="ORF">B1A_19681</name>
</gene>
<name>T0Y9T0_9ZZZZ</name>
<dbReference type="PANTHER" id="PTHR43520:SF8">
    <property type="entry name" value="P-TYPE CU(+) TRANSPORTER"/>
    <property type="match status" value="1"/>
</dbReference>
<dbReference type="GO" id="GO:0005507">
    <property type="term" value="F:copper ion binding"/>
    <property type="evidence" value="ECO:0007669"/>
    <property type="project" value="TreeGrafter"/>
</dbReference>
<dbReference type="Gene3D" id="3.40.50.1000">
    <property type="entry name" value="HAD superfamily/HAD-like"/>
    <property type="match status" value="1"/>
</dbReference>
<dbReference type="PANTHER" id="PTHR43520">
    <property type="entry name" value="ATP7, ISOFORM B"/>
    <property type="match status" value="1"/>
</dbReference>
<keyword evidence="2" id="KW-0812">Transmembrane</keyword>
<dbReference type="EMBL" id="AUZX01014534">
    <property type="protein sequence ID" value="EQD31936.1"/>
    <property type="molecule type" value="Genomic_DNA"/>
</dbReference>
<dbReference type="GO" id="GO:0016020">
    <property type="term" value="C:membrane"/>
    <property type="evidence" value="ECO:0007669"/>
    <property type="project" value="TreeGrafter"/>
</dbReference>
<organism evidence="3">
    <name type="scientific">mine drainage metagenome</name>
    <dbReference type="NCBI Taxonomy" id="410659"/>
    <lineage>
        <taxon>unclassified sequences</taxon>
        <taxon>metagenomes</taxon>
        <taxon>ecological metagenomes</taxon>
    </lineage>
</organism>
<evidence type="ECO:0000256" key="2">
    <source>
        <dbReference type="SAM" id="Phobius"/>
    </source>
</evidence>
<dbReference type="InterPro" id="IPR036412">
    <property type="entry name" value="HAD-like_sf"/>
</dbReference>
<sequence>FGTGADIAIGSADVIILNQRLGAVLDAYAVSRNSYRKIVQNVSLAFLFNGIGIPVAATGLIYPVWGMVAMAASVTAIFINSLWGRGSYFFEAIQAVGHAPQTPPQAITS</sequence>
<accession>T0Y9T0</accession>
<proteinExistence type="predicted"/>
<evidence type="ECO:0000256" key="1">
    <source>
        <dbReference type="ARBA" id="ARBA00022967"/>
    </source>
</evidence>
<evidence type="ECO:0000313" key="3">
    <source>
        <dbReference type="EMBL" id="EQD31936.1"/>
    </source>
</evidence>
<keyword evidence="2" id="KW-1133">Transmembrane helix</keyword>
<dbReference type="SUPFAM" id="SSF56784">
    <property type="entry name" value="HAD-like"/>
    <property type="match status" value="1"/>
</dbReference>
<dbReference type="InterPro" id="IPR023214">
    <property type="entry name" value="HAD_sf"/>
</dbReference>
<dbReference type="AlphaFoldDB" id="T0Y9T0"/>
<comment type="caution">
    <text evidence="3">The sequence shown here is derived from an EMBL/GenBank/DDBJ whole genome shotgun (WGS) entry which is preliminary data.</text>
</comment>
<dbReference type="GO" id="GO:0055070">
    <property type="term" value="P:copper ion homeostasis"/>
    <property type="evidence" value="ECO:0007669"/>
    <property type="project" value="TreeGrafter"/>
</dbReference>
<feature type="transmembrane region" description="Helical" evidence="2">
    <location>
        <begin position="63"/>
        <end position="83"/>
    </location>
</feature>
<keyword evidence="2" id="KW-0472">Membrane</keyword>